<accession>A0ABU6JQH5</accession>
<keyword evidence="3" id="KW-1185">Reference proteome</keyword>
<proteinExistence type="predicted"/>
<dbReference type="EMBL" id="JAYWTM010000007">
    <property type="protein sequence ID" value="MEC5342948.1"/>
    <property type="molecule type" value="Genomic_DNA"/>
</dbReference>
<name>A0ABU6JQH5_9GAMM</name>
<gene>
    <name evidence="2" type="ORF">VSX58_10100</name>
</gene>
<comment type="caution">
    <text evidence="2">The sequence shown here is derived from an EMBL/GenBank/DDBJ whole genome shotgun (WGS) entry which is preliminary data.</text>
</comment>
<dbReference type="Proteomes" id="UP001309705">
    <property type="component" value="Unassembled WGS sequence"/>
</dbReference>
<protein>
    <submittedName>
        <fullName evidence="2">DUF6515 family protein</fullName>
    </submittedName>
</protein>
<feature type="chain" id="PRO_5046394241" evidence="1">
    <location>
        <begin position="22"/>
        <end position="139"/>
    </location>
</feature>
<keyword evidence="1" id="KW-0732">Signal</keyword>
<sequence>MKKSLTILVALSLLLPVSAFAHPGPGGPGPGGPGPGGWGWGPGPGGWGWGPGPIDRLPYGVETVLIAGLTYYVVNGIFYQRQNDQYVVVEAPPGAATATTQNGMTVLDMNGERFYVKNGFYYKRNINGEYIEVPKPAGL</sequence>
<dbReference type="RefSeq" id="WP_327617950.1">
    <property type="nucleotide sequence ID" value="NZ_JAYWTM010000007.1"/>
</dbReference>
<organism evidence="2 3">
    <name type="scientific">Brenneria populi</name>
    <dbReference type="NCBI Taxonomy" id="1505588"/>
    <lineage>
        <taxon>Bacteria</taxon>
        <taxon>Pseudomonadati</taxon>
        <taxon>Pseudomonadota</taxon>
        <taxon>Gammaproteobacteria</taxon>
        <taxon>Enterobacterales</taxon>
        <taxon>Pectobacteriaceae</taxon>
        <taxon>Brenneria</taxon>
    </lineage>
</organism>
<dbReference type="InterPro" id="IPR045398">
    <property type="entry name" value="DUF6515"/>
</dbReference>
<evidence type="ECO:0000313" key="2">
    <source>
        <dbReference type="EMBL" id="MEC5342948.1"/>
    </source>
</evidence>
<dbReference type="Pfam" id="PF20125">
    <property type="entry name" value="DUF6515"/>
    <property type="match status" value="1"/>
</dbReference>
<reference evidence="2 3" key="1">
    <citation type="journal article" date="2017" name="Int. J. Syst. Evol. Microbiol.">
        <title>Brenneria populi subsp. brevivirga subsp. nov. isolated from symptomatic bark of Populus x euramericana canker, and description of Brenneria populi subsp. populi subsp. nov.</title>
        <authorList>
            <person name="Zheng M.H."/>
            <person name="Piao C.G."/>
            <person name="Xue H."/>
            <person name="Guo M.W."/>
            <person name="Li Y."/>
        </authorList>
    </citation>
    <scope>NUCLEOTIDE SEQUENCE [LARGE SCALE GENOMIC DNA]</scope>
    <source>
        <strain evidence="2 3">D9-5</strain>
    </source>
</reference>
<evidence type="ECO:0000256" key="1">
    <source>
        <dbReference type="SAM" id="SignalP"/>
    </source>
</evidence>
<feature type="signal peptide" evidence="1">
    <location>
        <begin position="1"/>
        <end position="21"/>
    </location>
</feature>
<evidence type="ECO:0000313" key="3">
    <source>
        <dbReference type="Proteomes" id="UP001309705"/>
    </source>
</evidence>